<dbReference type="RefSeq" id="WP_379564516.1">
    <property type="nucleotide sequence ID" value="NZ_JBHSQK010000007.1"/>
</dbReference>
<dbReference type="Gene3D" id="2.130.10.10">
    <property type="entry name" value="YVTN repeat-like/Quinoprotein amine dehydrogenase"/>
    <property type="match status" value="2"/>
</dbReference>
<dbReference type="InterPro" id="IPR015943">
    <property type="entry name" value="WD40/YVTN_repeat-like_dom_sf"/>
</dbReference>
<evidence type="ECO:0000313" key="2">
    <source>
        <dbReference type="Proteomes" id="UP001596119"/>
    </source>
</evidence>
<sequence>MGSTGSAGTLLVSSSTAKNLDFFDLSTGQKIATLTDLIAEPHEMVFDAGRRRAYIAHTYREGVYDQDVPKGHEITVVDVDSHTVEKVIDITPYYAPHDVEYDPELDLIITGIEDFEGKRGVVLIDAESHEVVGNVPTEARNCHWLALVPGRKVFVTHKEAPIISVVDLVERTLVASIEVPGGAEEIDASPDGDFVYAVTPRMKVDVDLGGSGHFFRPELTASEPAPRLVKIDVATNEIVGEIAMADYQIGLRAGHDGVLYSTCMNNMERPGPEVDLKALPRNDGLLNIVDTKDMSLVGSVPVDALPMTTRVTQDNTTAWVASLATGRVTVVDVRAQQRVGDLDNNAGGAYGGTHGMVLVPPA</sequence>
<dbReference type="PANTHER" id="PTHR47197">
    <property type="entry name" value="PROTEIN NIRF"/>
    <property type="match status" value="1"/>
</dbReference>
<dbReference type="Proteomes" id="UP001596119">
    <property type="component" value="Unassembled WGS sequence"/>
</dbReference>
<organism evidence="1 2">
    <name type="scientific">Pseudonocardia lutea</name>
    <dbReference type="NCBI Taxonomy" id="2172015"/>
    <lineage>
        <taxon>Bacteria</taxon>
        <taxon>Bacillati</taxon>
        <taxon>Actinomycetota</taxon>
        <taxon>Actinomycetes</taxon>
        <taxon>Pseudonocardiales</taxon>
        <taxon>Pseudonocardiaceae</taxon>
        <taxon>Pseudonocardia</taxon>
    </lineage>
</organism>
<dbReference type="PANTHER" id="PTHR47197:SF3">
    <property type="entry name" value="DIHYDRO-HEME D1 DEHYDROGENASE"/>
    <property type="match status" value="1"/>
</dbReference>
<comment type="caution">
    <text evidence="1">The sequence shown here is derived from an EMBL/GenBank/DDBJ whole genome shotgun (WGS) entry which is preliminary data.</text>
</comment>
<keyword evidence="2" id="KW-1185">Reference proteome</keyword>
<proteinExistence type="predicted"/>
<dbReference type="InterPro" id="IPR011048">
    <property type="entry name" value="Haem_d1_sf"/>
</dbReference>
<dbReference type="SUPFAM" id="SSF51004">
    <property type="entry name" value="C-terminal (heme d1) domain of cytochrome cd1-nitrite reductase"/>
    <property type="match status" value="1"/>
</dbReference>
<dbReference type="InterPro" id="IPR051200">
    <property type="entry name" value="Host-pathogen_enzymatic-act"/>
</dbReference>
<name>A0ABW1I1Q1_9PSEU</name>
<protein>
    <submittedName>
        <fullName evidence="1">YncE family protein</fullName>
    </submittedName>
</protein>
<gene>
    <name evidence="1" type="ORF">ACFQH9_04625</name>
</gene>
<reference evidence="2" key="1">
    <citation type="journal article" date="2019" name="Int. J. Syst. Evol. Microbiol.">
        <title>The Global Catalogue of Microorganisms (GCM) 10K type strain sequencing project: providing services to taxonomists for standard genome sequencing and annotation.</title>
        <authorList>
            <consortium name="The Broad Institute Genomics Platform"/>
            <consortium name="The Broad Institute Genome Sequencing Center for Infectious Disease"/>
            <person name="Wu L."/>
            <person name="Ma J."/>
        </authorList>
    </citation>
    <scope>NUCLEOTIDE SEQUENCE [LARGE SCALE GENOMIC DNA]</scope>
    <source>
        <strain evidence="2">CGMCC 4.7397</strain>
    </source>
</reference>
<evidence type="ECO:0000313" key="1">
    <source>
        <dbReference type="EMBL" id="MFC5947557.1"/>
    </source>
</evidence>
<dbReference type="EMBL" id="JBHSQK010000007">
    <property type="protein sequence ID" value="MFC5947557.1"/>
    <property type="molecule type" value="Genomic_DNA"/>
</dbReference>
<accession>A0ABW1I1Q1</accession>